<feature type="compositionally biased region" description="Basic and acidic residues" evidence="1">
    <location>
        <begin position="26"/>
        <end position="40"/>
    </location>
</feature>
<dbReference type="Proteomes" id="UP001147747">
    <property type="component" value="Unassembled WGS sequence"/>
</dbReference>
<name>A0A9W9VZN5_9EURO</name>
<dbReference type="OrthoDB" id="4343518at2759"/>
<dbReference type="GeneID" id="81371519"/>
<sequence>MLASGPAGTSMLGERSTSIDAAGRTGLERQARERESREEDAFGNLNEDGLPQTQTQTQAQKARHKDSGKQGQAQAQAQGQQLQFQNESAEGDYSDGPIHSRLERDGDGKKRGIWGRIARKLTGV</sequence>
<feature type="compositionally biased region" description="Basic residues" evidence="1">
    <location>
        <begin position="111"/>
        <end position="124"/>
    </location>
</feature>
<evidence type="ECO:0000313" key="2">
    <source>
        <dbReference type="EMBL" id="KAJ5392412.1"/>
    </source>
</evidence>
<accession>A0A9W9VZN5</accession>
<gene>
    <name evidence="2" type="ORF">N7509_007902</name>
</gene>
<protein>
    <submittedName>
        <fullName evidence="2">Uncharacterized protein</fullName>
    </submittedName>
</protein>
<feature type="region of interest" description="Disordered" evidence="1">
    <location>
        <begin position="1"/>
        <end position="124"/>
    </location>
</feature>
<evidence type="ECO:0000313" key="3">
    <source>
        <dbReference type="Proteomes" id="UP001147747"/>
    </source>
</evidence>
<reference evidence="2" key="1">
    <citation type="submission" date="2022-12" db="EMBL/GenBank/DDBJ databases">
        <authorList>
            <person name="Petersen C."/>
        </authorList>
    </citation>
    <scope>NUCLEOTIDE SEQUENCE</scope>
    <source>
        <strain evidence="2">IBT 29677</strain>
    </source>
</reference>
<organism evidence="2 3">
    <name type="scientific">Penicillium cosmopolitanum</name>
    <dbReference type="NCBI Taxonomy" id="1131564"/>
    <lineage>
        <taxon>Eukaryota</taxon>
        <taxon>Fungi</taxon>
        <taxon>Dikarya</taxon>
        <taxon>Ascomycota</taxon>
        <taxon>Pezizomycotina</taxon>
        <taxon>Eurotiomycetes</taxon>
        <taxon>Eurotiomycetidae</taxon>
        <taxon>Eurotiales</taxon>
        <taxon>Aspergillaceae</taxon>
        <taxon>Penicillium</taxon>
    </lineage>
</organism>
<proteinExistence type="predicted"/>
<dbReference type="AlphaFoldDB" id="A0A9W9VZN5"/>
<reference evidence="2" key="2">
    <citation type="journal article" date="2023" name="IMA Fungus">
        <title>Comparative genomic study of the Penicillium genus elucidates a diverse pangenome and 15 lateral gene transfer events.</title>
        <authorList>
            <person name="Petersen C."/>
            <person name="Sorensen T."/>
            <person name="Nielsen M.R."/>
            <person name="Sondergaard T.E."/>
            <person name="Sorensen J.L."/>
            <person name="Fitzpatrick D.A."/>
            <person name="Frisvad J.C."/>
            <person name="Nielsen K.L."/>
        </authorList>
    </citation>
    <scope>NUCLEOTIDE SEQUENCE</scope>
    <source>
        <strain evidence="2">IBT 29677</strain>
    </source>
</reference>
<keyword evidence="3" id="KW-1185">Reference proteome</keyword>
<comment type="caution">
    <text evidence="2">The sequence shown here is derived from an EMBL/GenBank/DDBJ whole genome shotgun (WGS) entry which is preliminary data.</text>
</comment>
<dbReference type="RefSeq" id="XP_056488090.1">
    <property type="nucleotide sequence ID" value="XM_056632539.1"/>
</dbReference>
<dbReference type="EMBL" id="JAPZBU010000008">
    <property type="protein sequence ID" value="KAJ5392412.1"/>
    <property type="molecule type" value="Genomic_DNA"/>
</dbReference>
<feature type="compositionally biased region" description="Low complexity" evidence="1">
    <location>
        <begin position="69"/>
        <end position="85"/>
    </location>
</feature>
<feature type="compositionally biased region" description="Basic and acidic residues" evidence="1">
    <location>
        <begin position="98"/>
        <end position="110"/>
    </location>
</feature>
<evidence type="ECO:0000256" key="1">
    <source>
        <dbReference type="SAM" id="MobiDB-lite"/>
    </source>
</evidence>